<accession>A0A964XNZ2</accession>
<reference evidence="1" key="1">
    <citation type="submission" date="2020-01" db="EMBL/GenBank/DDBJ databases">
        <title>Whole-genome analyses of novel actinobacteria.</title>
        <authorList>
            <person name="Sahin N."/>
        </authorList>
    </citation>
    <scope>NUCLEOTIDE SEQUENCE</scope>
    <source>
        <strain evidence="1">YC537</strain>
    </source>
</reference>
<name>A0A964XNZ2_9ACTN</name>
<keyword evidence="2" id="KW-1185">Reference proteome</keyword>
<dbReference type="RefSeq" id="WP_161701728.1">
    <property type="nucleotide sequence ID" value="NZ_JAAAHS010000240.1"/>
</dbReference>
<evidence type="ECO:0000313" key="2">
    <source>
        <dbReference type="Proteomes" id="UP000598297"/>
    </source>
</evidence>
<sequence>MNPVERPQKTDDESARVDVAMLFRYGLGAHGPHRAALFGEGAVGAAVLLDRMGVLPRSVAFLGKTVRAGGVGYAARLPELLPGREATELVRGWLESAAQVAQPVEGDEVVARWLESVAELIGLRRTARERVGR</sequence>
<gene>
    <name evidence="1" type="ORF">GUY60_25305</name>
</gene>
<protein>
    <submittedName>
        <fullName evidence="1">Uncharacterized protein</fullName>
    </submittedName>
</protein>
<comment type="caution">
    <text evidence="1">The sequence shown here is derived from an EMBL/GenBank/DDBJ whole genome shotgun (WGS) entry which is preliminary data.</text>
</comment>
<dbReference type="AlphaFoldDB" id="A0A964XNZ2"/>
<dbReference type="Proteomes" id="UP000598297">
    <property type="component" value="Unassembled WGS sequence"/>
</dbReference>
<proteinExistence type="predicted"/>
<organism evidence="1 2">
    <name type="scientific">Streptomyces boluensis</name>
    <dbReference type="NCBI Taxonomy" id="1775135"/>
    <lineage>
        <taxon>Bacteria</taxon>
        <taxon>Bacillati</taxon>
        <taxon>Actinomycetota</taxon>
        <taxon>Actinomycetes</taxon>
        <taxon>Kitasatosporales</taxon>
        <taxon>Streptomycetaceae</taxon>
        <taxon>Streptomyces</taxon>
    </lineage>
</organism>
<dbReference type="EMBL" id="JAAAHS010000240">
    <property type="protein sequence ID" value="NBE54681.1"/>
    <property type="molecule type" value="Genomic_DNA"/>
</dbReference>
<evidence type="ECO:0000313" key="1">
    <source>
        <dbReference type="EMBL" id="NBE54681.1"/>
    </source>
</evidence>
<dbReference type="OrthoDB" id="4559827at2"/>